<dbReference type="InterPro" id="IPR028087">
    <property type="entry name" value="Tad_N"/>
</dbReference>
<name>A0ABU1NVR1_9BACL</name>
<accession>A0ABU1NVR1</accession>
<comment type="caution">
    <text evidence="3">The sequence shown here is derived from an EMBL/GenBank/DDBJ whole genome shotgun (WGS) entry which is preliminary data.</text>
</comment>
<feature type="transmembrane region" description="Helical" evidence="1">
    <location>
        <begin position="12"/>
        <end position="33"/>
    </location>
</feature>
<protein>
    <submittedName>
        <fullName evidence="3">Flp pilus assembly protein TadG</fullName>
    </submittedName>
</protein>
<keyword evidence="1" id="KW-0472">Membrane</keyword>
<gene>
    <name evidence="3" type="ORF">J2736_002757</name>
</gene>
<reference evidence="3 4" key="1">
    <citation type="submission" date="2023-07" db="EMBL/GenBank/DDBJ databases">
        <title>Sorghum-associated microbial communities from plants grown in Nebraska, USA.</title>
        <authorList>
            <person name="Schachtman D."/>
        </authorList>
    </citation>
    <scope>NUCLEOTIDE SEQUENCE [LARGE SCALE GENOMIC DNA]</scope>
    <source>
        <strain evidence="3 4">CC258</strain>
    </source>
</reference>
<sequence length="147" mass="16456">MKLLAKFREEDGFSATFFAITMPVILAIMGIAIDGSYVVYNRIKLDMAADAAARAAIHSLDLSVWYGERKIVLNTSKAYQMVDQLMRDNMPTARLISLEIPSDSPNTCVIEVEAQVPLFFLRLFNETSYKIHASASSIGYDPNQTQR</sequence>
<dbReference type="Proteomes" id="UP001267290">
    <property type="component" value="Unassembled WGS sequence"/>
</dbReference>
<dbReference type="Pfam" id="PF13400">
    <property type="entry name" value="Tad"/>
    <property type="match status" value="1"/>
</dbReference>
<evidence type="ECO:0000313" key="4">
    <source>
        <dbReference type="Proteomes" id="UP001267290"/>
    </source>
</evidence>
<organism evidence="3 4">
    <name type="scientific">Paenibacillus qinlingensis</name>
    <dbReference type="NCBI Taxonomy" id="1837343"/>
    <lineage>
        <taxon>Bacteria</taxon>
        <taxon>Bacillati</taxon>
        <taxon>Bacillota</taxon>
        <taxon>Bacilli</taxon>
        <taxon>Bacillales</taxon>
        <taxon>Paenibacillaceae</taxon>
        <taxon>Paenibacillus</taxon>
    </lineage>
</organism>
<keyword evidence="4" id="KW-1185">Reference proteome</keyword>
<evidence type="ECO:0000313" key="3">
    <source>
        <dbReference type="EMBL" id="MDR6551568.1"/>
    </source>
</evidence>
<keyword evidence="1" id="KW-1133">Transmembrane helix</keyword>
<feature type="domain" description="Putative Flp pilus-assembly TadG-like N-terminal" evidence="2">
    <location>
        <begin position="14"/>
        <end position="56"/>
    </location>
</feature>
<keyword evidence="1" id="KW-0812">Transmembrane</keyword>
<proteinExistence type="predicted"/>
<evidence type="ECO:0000256" key="1">
    <source>
        <dbReference type="SAM" id="Phobius"/>
    </source>
</evidence>
<dbReference type="RefSeq" id="WP_310499143.1">
    <property type="nucleotide sequence ID" value="NZ_JAVDSB010000004.1"/>
</dbReference>
<dbReference type="EMBL" id="JAVDSB010000004">
    <property type="protein sequence ID" value="MDR6551568.1"/>
    <property type="molecule type" value="Genomic_DNA"/>
</dbReference>
<evidence type="ECO:0000259" key="2">
    <source>
        <dbReference type="Pfam" id="PF13400"/>
    </source>
</evidence>